<keyword evidence="2 5" id="KW-1017">Isopeptide bond</keyword>
<comment type="caution">
    <text evidence="5">Lacks conserved residue(s) required for the propagation of feature annotation.</text>
</comment>
<evidence type="ECO:0000256" key="4">
    <source>
        <dbReference type="ARBA" id="ARBA00022786"/>
    </source>
</evidence>
<reference evidence="7" key="1">
    <citation type="submission" date="2025-08" db="UniProtKB">
        <authorList>
            <consortium name="Ensembl"/>
        </authorList>
    </citation>
    <scope>IDENTIFICATION</scope>
</reference>
<keyword evidence="1 5" id="KW-0963">Cytoplasm</keyword>
<comment type="subcellular location">
    <subcellularLocation>
        <location evidence="5 6">Cytoplasm</location>
    </subcellularLocation>
</comment>
<dbReference type="SUPFAM" id="SSF54285">
    <property type="entry name" value="MoaD/ThiS"/>
    <property type="match status" value="1"/>
</dbReference>
<organism evidence="7 8">
    <name type="scientific">Naja naja</name>
    <name type="common">Indian cobra</name>
    <dbReference type="NCBI Taxonomy" id="35670"/>
    <lineage>
        <taxon>Eukaryota</taxon>
        <taxon>Metazoa</taxon>
        <taxon>Chordata</taxon>
        <taxon>Craniata</taxon>
        <taxon>Vertebrata</taxon>
        <taxon>Euteleostomi</taxon>
        <taxon>Lepidosauria</taxon>
        <taxon>Squamata</taxon>
        <taxon>Bifurcata</taxon>
        <taxon>Unidentata</taxon>
        <taxon>Episquamata</taxon>
        <taxon>Toxicofera</taxon>
        <taxon>Serpentes</taxon>
        <taxon>Colubroidea</taxon>
        <taxon>Elapidae</taxon>
        <taxon>Elapinae</taxon>
        <taxon>Naja</taxon>
    </lineage>
</organism>
<gene>
    <name evidence="5 7" type="primary">URM1</name>
</gene>
<dbReference type="Gene3D" id="3.10.20.30">
    <property type="match status" value="1"/>
</dbReference>
<dbReference type="OrthoDB" id="10248987at2759"/>
<evidence type="ECO:0000256" key="1">
    <source>
        <dbReference type="ARBA" id="ARBA00022490"/>
    </source>
</evidence>
<dbReference type="AlphaFoldDB" id="A0A8C7E7N3"/>
<dbReference type="Ensembl" id="ENSNNAT00000031085.1">
    <property type="protein sequence ID" value="ENSNNAP00000029633.1"/>
    <property type="gene ID" value="ENSNNAG00000019001.1"/>
</dbReference>
<keyword evidence="3 5" id="KW-0819">tRNA processing</keyword>
<dbReference type="InterPro" id="IPR015221">
    <property type="entry name" value="Urm1"/>
</dbReference>
<dbReference type="Pfam" id="PF09138">
    <property type="entry name" value="Urm1"/>
    <property type="match status" value="1"/>
</dbReference>
<dbReference type="GO" id="GO:0005829">
    <property type="term" value="C:cytosol"/>
    <property type="evidence" value="ECO:0007669"/>
    <property type="project" value="UniProtKB-UniRule"/>
</dbReference>
<dbReference type="PANTHER" id="PTHR14986">
    <property type="entry name" value="RURM1 PROTEIN"/>
    <property type="match status" value="1"/>
</dbReference>
<dbReference type="GeneTree" id="ENSGT00390000005101"/>
<keyword evidence="8" id="KW-1185">Reference proteome</keyword>
<dbReference type="GO" id="GO:0032447">
    <property type="term" value="P:protein urmylation"/>
    <property type="evidence" value="ECO:0007669"/>
    <property type="project" value="UniProtKB-UniRule"/>
</dbReference>
<evidence type="ECO:0000256" key="2">
    <source>
        <dbReference type="ARBA" id="ARBA00022499"/>
    </source>
</evidence>
<dbReference type="CDD" id="cd01764">
    <property type="entry name" value="Ubl_Urm1"/>
    <property type="match status" value="1"/>
</dbReference>
<dbReference type="InterPro" id="IPR016155">
    <property type="entry name" value="Mopterin_synth/thiamin_S_b"/>
</dbReference>
<evidence type="ECO:0000256" key="5">
    <source>
        <dbReference type="HAMAP-Rule" id="MF_03048"/>
    </source>
</evidence>
<name>A0A8C7E7N3_NAJNA</name>
<dbReference type="UniPathway" id="UPA00988"/>
<comment type="function">
    <text evidence="5">Acts as a sulfur carrier required for 2-thiolation of mcm(5)S(2)U at tRNA wobble positions of cytosolic tRNA(Lys), tRNA(Glu) and tRNA(Gln). Serves as sulfur donor in tRNA 2-thiolation reaction by being thiocarboxylated (-COSH) at its C-terminus by MOCS3. The sulfur is then transferred to tRNA to form 2-thiolation of mcm(5)S(2)U. Also acts as a ubiquitin-like protein (UBL) that is covalently conjugated via an isopeptide bond to lysine residues of target proteins. The thiocarboxylated form serves as substrate for conjugation and oxidative stress specifically induces the formation of UBL-protein conjugates.</text>
</comment>
<dbReference type="InterPro" id="IPR012675">
    <property type="entry name" value="Beta-grasp_dom_sf"/>
</dbReference>
<evidence type="ECO:0000313" key="8">
    <source>
        <dbReference type="Proteomes" id="UP000694559"/>
    </source>
</evidence>
<evidence type="ECO:0000313" key="7">
    <source>
        <dbReference type="Ensembl" id="ENSNNAP00000029633.1"/>
    </source>
</evidence>
<evidence type="ECO:0000256" key="6">
    <source>
        <dbReference type="RuleBase" id="RU361182"/>
    </source>
</evidence>
<comment type="PTM">
    <text evidence="5">C-terminal thiocarboxylation occurs in 2 steps, it is first acyl-adenylated (-COAMP) via the hesA/moeB/thiF part of MOCS3, then thiocarboxylated (-COSH) via the rhodanese domain of MOCS3.</text>
</comment>
<sequence>MAAPLSVQLEFGGGAELLFDGVRKHQVNLPGQSEPWNLRHLLMWIKENLLKERPELFVQGESVRPGILVLINDADWELMVCPILVMWRVSIFCRRGGQRGFVVSGFWGASSLSLLDAEMNHQAPPLSYLMPTGVSSPPWPLWGISPGLWRSKMDFSAFQTIPCVSGTKDQEHRLSGSSERFIV</sequence>
<accession>A0A8C7E7N3</accession>
<protein>
    <recommendedName>
        <fullName evidence="5 6">Ubiquitin-related modifier 1</fullName>
    </recommendedName>
</protein>
<dbReference type="GO" id="GO:0002098">
    <property type="term" value="P:tRNA wobble uridine modification"/>
    <property type="evidence" value="ECO:0007669"/>
    <property type="project" value="UniProtKB-UniRule"/>
</dbReference>
<comment type="similarity">
    <text evidence="5 6">Belongs to the URM1 family.</text>
</comment>
<keyword evidence="4 5" id="KW-0833">Ubl conjugation pathway</keyword>
<reference evidence="7" key="2">
    <citation type="submission" date="2025-09" db="UniProtKB">
        <authorList>
            <consortium name="Ensembl"/>
        </authorList>
    </citation>
    <scope>IDENTIFICATION</scope>
</reference>
<dbReference type="Proteomes" id="UP000694559">
    <property type="component" value="Unplaced"/>
</dbReference>
<comment type="pathway">
    <text evidence="5 6">tRNA modification; 5-methoxycarbonylmethyl-2-thiouridine-tRNA biosynthesis.</text>
</comment>
<proteinExistence type="inferred from homology"/>
<evidence type="ECO:0000256" key="3">
    <source>
        <dbReference type="ARBA" id="ARBA00022694"/>
    </source>
</evidence>
<dbReference type="GO" id="GO:0034227">
    <property type="term" value="P:tRNA thio-modification"/>
    <property type="evidence" value="ECO:0007669"/>
    <property type="project" value="UniProtKB-UniRule"/>
</dbReference>
<dbReference type="HAMAP" id="MF_03048">
    <property type="entry name" value="Urm1"/>
    <property type="match status" value="1"/>
</dbReference>